<sequence length="99" mass="11890">MKECMDPRGTATNMRAFTMALILCDTSGYRIPVWKPYLRQLQHKFQLSGWPAVTFYQRERPHLGRRTHNLKKNQHADNIQLPRKRHRTELLKIRAVRHK</sequence>
<keyword evidence="2" id="KW-1185">Reference proteome</keyword>
<accession>A0A1A6HEH8</accession>
<reference evidence="1 2" key="1">
    <citation type="submission" date="2016-06" db="EMBL/GenBank/DDBJ databases">
        <title>The Draft Genome Sequence and Annotation of the Desert Woodrat Neotoma lepida.</title>
        <authorList>
            <person name="Campbell M."/>
            <person name="Oakeson K.F."/>
            <person name="Yandell M."/>
            <person name="Halpert J.R."/>
            <person name="Dearing D."/>
        </authorList>
    </citation>
    <scope>NUCLEOTIDE SEQUENCE [LARGE SCALE GENOMIC DNA]</scope>
    <source>
        <strain evidence="1">417</strain>
        <tissue evidence="1">Liver</tissue>
    </source>
</reference>
<evidence type="ECO:0000313" key="2">
    <source>
        <dbReference type="Proteomes" id="UP000092124"/>
    </source>
</evidence>
<name>A0A1A6HEH8_NEOLE</name>
<dbReference type="AlphaFoldDB" id="A0A1A6HEH8"/>
<dbReference type="EMBL" id="LZPO01034937">
    <property type="protein sequence ID" value="OBS76325.1"/>
    <property type="molecule type" value="Genomic_DNA"/>
</dbReference>
<comment type="caution">
    <text evidence="1">The sequence shown here is derived from an EMBL/GenBank/DDBJ whole genome shotgun (WGS) entry which is preliminary data.</text>
</comment>
<dbReference type="Proteomes" id="UP000092124">
    <property type="component" value="Unassembled WGS sequence"/>
</dbReference>
<feature type="non-terminal residue" evidence="1">
    <location>
        <position position="99"/>
    </location>
</feature>
<organism evidence="1 2">
    <name type="scientific">Neotoma lepida</name>
    <name type="common">Desert woodrat</name>
    <dbReference type="NCBI Taxonomy" id="56216"/>
    <lineage>
        <taxon>Eukaryota</taxon>
        <taxon>Metazoa</taxon>
        <taxon>Chordata</taxon>
        <taxon>Craniata</taxon>
        <taxon>Vertebrata</taxon>
        <taxon>Euteleostomi</taxon>
        <taxon>Mammalia</taxon>
        <taxon>Eutheria</taxon>
        <taxon>Euarchontoglires</taxon>
        <taxon>Glires</taxon>
        <taxon>Rodentia</taxon>
        <taxon>Myomorpha</taxon>
        <taxon>Muroidea</taxon>
        <taxon>Cricetidae</taxon>
        <taxon>Neotominae</taxon>
        <taxon>Neotoma</taxon>
    </lineage>
</organism>
<proteinExistence type="predicted"/>
<gene>
    <name evidence="1" type="ORF">A6R68_17223</name>
</gene>
<protein>
    <submittedName>
        <fullName evidence="1">Uncharacterized protein</fullName>
    </submittedName>
</protein>
<evidence type="ECO:0000313" key="1">
    <source>
        <dbReference type="EMBL" id="OBS76325.1"/>
    </source>
</evidence>